<sequence length="61" mass="7152">MPAGNYDEGIDRMHLMDAHRRANQDFLRHRQNKRLRSRILGTVAAIVIILSFVGSYWHYAL</sequence>
<keyword evidence="1" id="KW-1133">Transmembrane helix</keyword>
<evidence type="ECO:0000313" key="2">
    <source>
        <dbReference type="EMBL" id="USG62757.1"/>
    </source>
</evidence>
<keyword evidence="1" id="KW-0812">Transmembrane</keyword>
<feature type="transmembrane region" description="Helical" evidence="1">
    <location>
        <begin position="39"/>
        <end position="59"/>
    </location>
</feature>
<keyword evidence="3" id="KW-1185">Reference proteome</keyword>
<protein>
    <submittedName>
        <fullName evidence="2">Uncharacterized protein</fullName>
    </submittedName>
</protein>
<dbReference type="EMBL" id="CP098747">
    <property type="protein sequence ID" value="USG62757.1"/>
    <property type="molecule type" value="Genomic_DNA"/>
</dbReference>
<organism evidence="2 3">
    <name type="scientific">Sneathiella marina</name>
    <dbReference type="NCBI Taxonomy" id="2950108"/>
    <lineage>
        <taxon>Bacteria</taxon>
        <taxon>Pseudomonadati</taxon>
        <taxon>Pseudomonadota</taxon>
        <taxon>Alphaproteobacteria</taxon>
        <taxon>Sneathiellales</taxon>
        <taxon>Sneathiellaceae</taxon>
        <taxon>Sneathiella</taxon>
    </lineage>
</organism>
<evidence type="ECO:0000313" key="3">
    <source>
        <dbReference type="Proteomes" id="UP001056291"/>
    </source>
</evidence>
<keyword evidence="1" id="KW-0472">Membrane</keyword>
<dbReference type="RefSeq" id="WP_251936856.1">
    <property type="nucleotide sequence ID" value="NZ_CP098747.1"/>
</dbReference>
<proteinExistence type="predicted"/>
<name>A0ABY4W6G1_9PROT</name>
<gene>
    <name evidence="2" type="ORF">NBZ79_07170</name>
</gene>
<reference evidence="2" key="1">
    <citation type="submission" date="2022-06" db="EMBL/GenBank/DDBJ databases">
        <title>Sneathiella actinostolidae sp. nov., isolated from a sea anemonein the Western Pacific Ocean.</title>
        <authorList>
            <person name="Wei M.J."/>
        </authorList>
    </citation>
    <scope>NUCLEOTIDE SEQUENCE</scope>
    <source>
        <strain evidence="2">PHK-P5</strain>
    </source>
</reference>
<accession>A0ABY4W6G1</accession>
<dbReference type="Proteomes" id="UP001056291">
    <property type="component" value="Chromosome"/>
</dbReference>
<evidence type="ECO:0000256" key="1">
    <source>
        <dbReference type="SAM" id="Phobius"/>
    </source>
</evidence>